<feature type="transmembrane region" description="Helical" evidence="5">
    <location>
        <begin position="200"/>
        <end position="224"/>
    </location>
</feature>
<reference evidence="7 8" key="1">
    <citation type="submission" date="2018-01" db="EMBL/GenBank/DDBJ databases">
        <title>G. obscuriglobus.</title>
        <authorList>
            <person name="Franke J."/>
            <person name="Blomberg W."/>
            <person name="Selmecki A."/>
        </authorList>
    </citation>
    <scope>NUCLEOTIDE SEQUENCE [LARGE SCALE GENOMIC DNA]</scope>
    <source>
        <strain evidence="7 8">DSM 5831</strain>
    </source>
</reference>
<gene>
    <name evidence="7" type="ORF">C1280_18240</name>
</gene>
<comment type="subcellular location">
    <subcellularLocation>
        <location evidence="1">Membrane</location>
        <topology evidence="1">Multi-pass membrane protein</topology>
    </subcellularLocation>
</comment>
<evidence type="ECO:0000256" key="5">
    <source>
        <dbReference type="SAM" id="Phobius"/>
    </source>
</evidence>
<evidence type="ECO:0000256" key="1">
    <source>
        <dbReference type="ARBA" id="ARBA00004141"/>
    </source>
</evidence>
<accession>A0A2Z3GZ66</accession>
<dbReference type="RefSeq" id="WP_010047995.1">
    <property type="nucleotide sequence ID" value="NZ_CP025958.1"/>
</dbReference>
<feature type="transmembrane region" description="Helical" evidence="5">
    <location>
        <begin position="236"/>
        <end position="256"/>
    </location>
</feature>
<dbReference type="InterPro" id="IPR013525">
    <property type="entry name" value="ABC2_TM"/>
</dbReference>
<dbReference type="AlphaFoldDB" id="A0A2Z3GZ66"/>
<keyword evidence="3 5" id="KW-1133">Transmembrane helix</keyword>
<dbReference type="OrthoDB" id="9788252at2"/>
<dbReference type="PANTHER" id="PTHR43027:SF2">
    <property type="entry name" value="TRANSPORT PERMEASE PROTEIN"/>
    <property type="match status" value="1"/>
</dbReference>
<keyword evidence="4 5" id="KW-0472">Membrane</keyword>
<dbReference type="KEGG" id="gog:C1280_18240"/>
<feature type="transmembrane region" description="Helical" evidence="5">
    <location>
        <begin position="323"/>
        <end position="345"/>
    </location>
</feature>
<evidence type="ECO:0000259" key="6">
    <source>
        <dbReference type="PROSITE" id="PS51012"/>
    </source>
</evidence>
<name>A0A2Z3GZ66_9BACT</name>
<evidence type="ECO:0000256" key="4">
    <source>
        <dbReference type="ARBA" id="ARBA00023136"/>
    </source>
</evidence>
<dbReference type="EMBL" id="CP025958">
    <property type="protein sequence ID" value="AWM38738.1"/>
    <property type="molecule type" value="Genomic_DNA"/>
</dbReference>
<protein>
    <submittedName>
        <fullName evidence="7">ABC transporter permease</fullName>
    </submittedName>
</protein>
<evidence type="ECO:0000256" key="2">
    <source>
        <dbReference type="ARBA" id="ARBA00022692"/>
    </source>
</evidence>
<keyword evidence="2 5" id="KW-0812">Transmembrane</keyword>
<keyword evidence="8" id="KW-1185">Reference proteome</keyword>
<organism evidence="7 8">
    <name type="scientific">Gemmata obscuriglobus</name>
    <dbReference type="NCBI Taxonomy" id="114"/>
    <lineage>
        <taxon>Bacteria</taxon>
        <taxon>Pseudomonadati</taxon>
        <taxon>Planctomycetota</taxon>
        <taxon>Planctomycetia</taxon>
        <taxon>Gemmatales</taxon>
        <taxon>Gemmataceae</taxon>
        <taxon>Gemmata</taxon>
    </lineage>
</organism>
<dbReference type="Proteomes" id="UP000245802">
    <property type="component" value="Chromosome"/>
</dbReference>
<dbReference type="GO" id="GO:0140359">
    <property type="term" value="F:ABC-type transporter activity"/>
    <property type="evidence" value="ECO:0007669"/>
    <property type="project" value="InterPro"/>
</dbReference>
<feature type="transmembrane region" description="Helical" evidence="5">
    <location>
        <begin position="21"/>
        <end position="40"/>
    </location>
</feature>
<feature type="transmembrane region" description="Helical" evidence="5">
    <location>
        <begin position="156"/>
        <end position="179"/>
    </location>
</feature>
<dbReference type="InterPro" id="IPR052902">
    <property type="entry name" value="ABC-2_transporter"/>
</dbReference>
<dbReference type="Pfam" id="PF12698">
    <property type="entry name" value="ABC2_membrane_3"/>
    <property type="match status" value="1"/>
</dbReference>
<evidence type="ECO:0000256" key="3">
    <source>
        <dbReference type="ARBA" id="ARBA00022989"/>
    </source>
</evidence>
<feature type="transmembrane region" description="Helical" evidence="5">
    <location>
        <begin position="268"/>
        <end position="287"/>
    </location>
</feature>
<evidence type="ECO:0000313" key="8">
    <source>
        <dbReference type="Proteomes" id="UP000245802"/>
    </source>
</evidence>
<sequence>MSPLWQLTLARFREFYREPAALFWVYGFPLILAFVLGLAFSEKPVPAANVDVVADPRHPEVTEKLRADLSADPGVKVEVLDEPVARKRLRTSKTDAVVIPRPETASGYEYLFDATRSESVLARNAADRALLRATHPTPNPPAETATTEPGGRYIDFLIPGLLGMNLLGGGLFGVGFAVGDLRVRKLLKRFQATPMRRSDFMLSLMISRLVFTLIDIGLLLGFAYLAFGVKVRGNPLVFVGLVALGGASFAGIGLLLGSRARTMETIAGLVNAVMLPMYVLSGVFFSSSRFPEGMQWFVQLLPLTALNDALRAVMNDGAGWEALPYPLLVLGVWGVLSFALALRIFRWR</sequence>
<dbReference type="PROSITE" id="PS51012">
    <property type="entry name" value="ABC_TM2"/>
    <property type="match status" value="1"/>
</dbReference>
<dbReference type="GO" id="GO:0016020">
    <property type="term" value="C:membrane"/>
    <property type="evidence" value="ECO:0007669"/>
    <property type="project" value="UniProtKB-SubCell"/>
</dbReference>
<dbReference type="InterPro" id="IPR047817">
    <property type="entry name" value="ABC2_TM_bact-type"/>
</dbReference>
<proteinExistence type="predicted"/>
<evidence type="ECO:0000313" key="7">
    <source>
        <dbReference type="EMBL" id="AWM38738.1"/>
    </source>
</evidence>
<dbReference type="PANTHER" id="PTHR43027">
    <property type="entry name" value="DOXORUBICIN RESISTANCE ABC TRANSPORTER PERMEASE PROTEIN DRRC-RELATED"/>
    <property type="match status" value="1"/>
</dbReference>
<feature type="domain" description="ABC transmembrane type-2" evidence="6">
    <location>
        <begin position="119"/>
        <end position="348"/>
    </location>
</feature>